<protein>
    <submittedName>
        <fullName evidence="1">Uncharacterized protein</fullName>
    </submittedName>
</protein>
<sequence length="82" mass="9543">MDGTPICTQMGRNRRAICHVGLPIDKRMKGGSKGRREERAKEENFFGQVTYINLKVQTNIKFMVEAIFEIHRKSLTLAKYRE</sequence>
<dbReference type="EnsemblPlants" id="MELO3C030751.2.1">
    <property type="protein sequence ID" value="MELO3C030751.2.1"/>
    <property type="gene ID" value="MELO3C030751.2"/>
</dbReference>
<evidence type="ECO:0000313" key="1">
    <source>
        <dbReference type="EnsemblPlants" id="MELO3C030751.2.1"/>
    </source>
</evidence>
<reference evidence="1" key="1">
    <citation type="submission" date="2023-03" db="UniProtKB">
        <authorList>
            <consortium name="EnsemblPlants"/>
        </authorList>
    </citation>
    <scope>IDENTIFICATION</scope>
</reference>
<proteinExistence type="predicted"/>
<organism evidence="1">
    <name type="scientific">Cucumis melo</name>
    <name type="common">Muskmelon</name>
    <dbReference type="NCBI Taxonomy" id="3656"/>
    <lineage>
        <taxon>Eukaryota</taxon>
        <taxon>Viridiplantae</taxon>
        <taxon>Streptophyta</taxon>
        <taxon>Embryophyta</taxon>
        <taxon>Tracheophyta</taxon>
        <taxon>Spermatophyta</taxon>
        <taxon>Magnoliopsida</taxon>
        <taxon>eudicotyledons</taxon>
        <taxon>Gunneridae</taxon>
        <taxon>Pentapetalae</taxon>
        <taxon>rosids</taxon>
        <taxon>fabids</taxon>
        <taxon>Cucurbitales</taxon>
        <taxon>Cucurbitaceae</taxon>
        <taxon>Benincaseae</taxon>
        <taxon>Cucumis</taxon>
    </lineage>
</organism>
<accession>A0A9I9E9P3</accession>
<dbReference type="AlphaFoldDB" id="A0A9I9E9P3"/>
<dbReference type="Gramene" id="MELO3C030751.2.1">
    <property type="protein sequence ID" value="MELO3C030751.2.1"/>
    <property type="gene ID" value="MELO3C030751.2"/>
</dbReference>
<name>A0A9I9E9P3_CUCME</name>